<dbReference type="EMBL" id="QGKX02001621">
    <property type="protein sequence ID" value="KAF3503285.1"/>
    <property type="molecule type" value="Genomic_DNA"/>
</dbReference>
<name>A0A8S9NI88_BRACR</name>
<feature type="compositionally biased region" description="Basic residues" evidence="1">
    <location>
        <begin position="1"/>
        <end position="10"/>
    </location>
</feature>
<proteinExistence type="predicted"/>
<reference evidence="2" key="1">
    <citation type="submission" date="2019-12" db="EMBL/GenBank/DDBJ databases">
        <title>Genome sequencing and annotation of Brassica cretica.</title>
        <authorList>
            <person name="Studholme D.J."/>
            <person name="Sarris P."/>
        </authorList>
    </citation>
    <scope>NUCLEOTIDE SEQUENCE</scope>
    <source>
        <strain evidence="2">PFS-109/04</strain>
        <tissue evidence="2">Leaf</tissue>
    </source>
</reference>
<evidence type="ECO:0000256" key="1">
    <source>
        <dbReference type="SAM" id="MobiDB-lite"/>
    </source>
</evidence>
<dbReference type="AlphaFoldDB" id="A0A8S9NI88"/>
<feature type="compositionally biased region" description="Basic and acidic residues" evidence="1">
    <location>
        <begin position="12"/>
        <end position="24"/>
    </location>
</feature>
<dbReference type="Proteomes" id="UP000712600">
    <property type="component" value="Unassembled WGS sequence"/>
</dbReference>
<sequence length="114" mass="13071">MKRRVQRLNRRQLLDRKRTRRDTTEVNEFWSPIGEDEKQRRETAMVGVTEETKRENSSGPPNYPASRFGPIPSGSCPRGPLTNGRKICAQSRPAMGLFRPGPRASFHFGISTWE</sequence>
<organism evidence="2 3">
    <name type="scientific">Brassica cretica</name>
    <name type="common">Mustard</name>
    <dbReference type="NCBI Taxonomy" id="69181"/>
    <lineage>
        <taxon>Eukaryota</taxon>
        <taxon>Viridiplantae</taxon>
        <taxon>Streptophyta</taxon>
        <taxon>Embryophyta</taxon>
        <taxon>Tracheophyta</taxon>
        <taxon>Spermatophyta</taxon>
        <taxon>Magnoliopsida</taxon>
        <taxon>eudicotyledons</taxon>
        <taxon>Gunneridae</taxon>
        <taxon>Pentapetalae</taxon>
        <taxon>rosids</taxon>
        <taxon>malvids</taxon>
        <taxon>Brassicales</taxon>
        <taxon>Brassicaceae</taxon>
        <taxon>Brassiceae</taxon>
        <taxon>Brassica</taxon>
    </lineage>
</organism>
<comment type="caution">
    <text evidence="2">The sequence shown here is derived from an EMBL/GenBank/DDBJ whole genome shotgun (WGS) entry which is preliminary data.</text>
</comment>
<feature type="region of interest" description="Disordered" evidence="1">
    <location>
        <begin position="1"/>
        <end position="85"/>
    </location>
</feature>
<evidence type="ECO:0000313" key="2">
    <source>
        <dbReference type="EMBL" id="KAF3503285.1"/>
    </source>
</evidence>
<protein>
    <submittedName>
        <fullName evidence="2">Uncharacterized protein</fullName>
    </submittedName>
</protein>
<evidence type="ECO:0000313" key="3">
    <source>
        <dbReference type="Proteomes" id="UP000712600"/>
    </source>
</evidence>
<accession>A0A8S9NI88</accession>
<gene>
    <name evidence="2" type="ORF">F2Q69_00043163</name>
</gene>